<dbReference type="SUPFAM" id="SSF48452">
    <property type="entry name" value="TPR-like"/>
    <property type="match status" value="1"/>
</dbReference>
<gene>
    <name evidence="1" type="ORF">HKBW3S03_02152</name>
</gene>
<protein>
    <submittedName>
        <fullName evidence="1">Uncharacterized protein</fullName>
    </submittedName>
</protein>
<feature type="non-terminal residue" evidence="1">
    <location>
        <position position="1"/>
    </location>
</feature>
<dbReference type="Proteomes" id="UP000574717">
    <property type="component" value="Unassembled WGS sequence"/>
</dbReference>
<dbReference type="Pfam" id="PF13181">
    <property type="entry name" value="TPR_8"/>
    <property type="match status" value="1"/>
</dbReference>
<dbReference type="Gene3D" id="1.25.40.10">
    <property type="entry name" value="Tetratricopeptide repeat domain"/>
    <property type="match status" value="1"/>
</dbReference>
<evidence type="ECO:0000313" key="1">
    <source>
        <dbReference type="EMBL" id="GFP20649.1"/>
    </source>
</evidence>
<name>A0A6V8NK07_9ACTN</name>
<dbReference type="InterPro" id="IPR011990">
    <property type="entry name" value="TPR-like_helical_dom_sf"/>
</dbReference>
<evidence type="ECO:0000313" key="2">
    <source>
        <dbReference type="Proteomes" id="UP000574717"/>
    </source>
</evidence>
<comment type="caution">
    <text evidence="1">The sequence shown here is derived from an EMBL/GenBank/DDBJ whole genome shotgun (WGS) entry which is preliminary data.</text>
</comment>
<dbReference type="InterPro" id="IPR019734">
    <property type="entry name" value="TPR_rpt"/>
</dbReference>
<reference evidence="1 2" key="1">
    <citation type="journal article" date="2020" name="Front. Microbiol.">
        <title>Single-cell genomics of novel Actinobacteria with the Wood-Ljungdahl pathway discovered in a serpentinizing system.</title>
        <authorList>
            <person name="Merino N."/>
            <person name="Kawai M."/>
            <person name="Boyd E.S."/>
            <person name="Colman D.R."/>
            <person name="McGlynn S.E."/>
            <person name="Nealson K.H."/>
            <person name="Kurokawa K."/>
            <person name="Hongoh Y."/>
        </authorList>
    </citation>
    <scope>NUCLEOTIDE SEQUENCE [LARGE SCALE GENOMIC DNA]</scope>
    <source>
        <strain evidence="1 2">S03</strain>
    </source>
</reference>
<organism evidence="1 2">
    <name type="scientific">Candidatus Hakubella thermalkaliphila</name>
    <dbReference type="NCBI Taxonomy" id="2754717"/>
    <lineage>
        <taxon>Bacteria</taxon>
        <taxon>Bacillati</taxon>
        <taxon>Actinomycetota</taxon>
        <taxon>Actinomycetota incertae sedis</taxon>
        <taxon>Candidatus Hakubellales</taxon>
        <taxon>Candidatus Hakubellaceae</taxon>
        <taxon>Candidatus Hakubella</taxon>
    </lineage>
</organism>
<accession>A0A6V8NK07</accession>
<dbReference type="RefSeq" id="WP_320411385.1">
    <property type="nucleotide sequence ID" value="NZ_BLRU01000582.1"/>
</dbReference>
<sequence>IMAFWSDKLDLAQEQFNKAIELNPNHAKAHYNHAIFLYLGRNNPTGAIESWNKVIELNPADAQELVTQARGFIAQVQSESNALRGDPNQVNLDEPNN</sequence>
<proteinExistence type="predicted"/>
<dbReference type="AlphaFoldDB" id="A0A6V8NK07"/>
<dbReference type="EMBL" id="BLRU01000582">
    <property type="protein sequence ID" value="GFP20649.1"/>
    <property type="molecule type" value="Genomic_DNA"/>
</dbReference>